<keyword evidence="2" id="KW-1185">Reference proteome</keyword>
<dbReference type="Proteomes" id="UP000031671">
    <property type="component" value="Unassembled WGS sequence"/>
</dbReference>
<sequence length="458" mass="53255">MTNSVRRLDEVEIYKESQILIPFDNYSSKVEVFIDDLPCTVKIGSQSLPEIVNIYQLATLSKYISSQCPLSVKQKRLMKTYYNEIGKCNPIYQDAVIIMDRDIAGDDNGEHFYRYLKNNTCIKNLYFSVRKGTKCWDRLEREGFNLLEFGSHDYELALLNAKYLISSHMDKYIVDYFGDGLLRDITNFKFVFLQHGVTKDDISAWCNSKNIDVFVTAAKDEYNSIVTSESNYLINPSKVLLSGFPRHDALISRNLENNDNDMILIMPTWRKSLVGSVKGKGNERNINTAFKSSVFLQCWDELLNSAQLREHANNLDCKVKFVPHQNLLPYLDDFNIPDYIEIEKNVADFQALFTQCELLITDYSSVAFEVAYLSKSVCYYQFDKHEVFDSGHFYEKGYFDYENDGFGPVFENVSDFDLIIANNGYREEKFEERRNNFFAYRDGKCNERLAKHLGFLHD</sequence>
<dbReference type="EMBL" id="BBRZ01000026">
    <property type="protein sequence ID" value="GAM56240.1"/>
    <property type="molecule type" value="Genomic_DNA"/>
</dbReference>
<gene>
    <name evidence="1" type="ORF">JCM19231_2494</name>
</gene>
<dbReference type="GO" id="GO:0016020">
    <property type="term" value="C:membrane"/>
    <property type="evidence" value="ECO:0007669"/>
    <property type="project" value="InterPro"/>
</dbReference>
<dbReference type="PANTHER" id="PTHR37316">
    <property type="entry name" value="TEICHOIC ACID GLYCEROL-PHOSPHATE PRIMASE"/>
    <property type="match status" value="1"/>
</dbReference>
<protein>
    <submittedName>
        <fullName evidence="1">Minor teichoic acid biosynthesis protein ggaB</fullName>
    </submittedName>
</protein>
<organism evidence="1 2">
    <name type="scientific">Vibrio ishigakensis</name>
    <dbReference type="NCBI Taxonomy" id="1481914"/>
    <lineage>
        <taxon>Bacteria</taxon>
        <taxon>Pseudomonadati</taxon>
        <taxon>Pseudomonadota</taxon>
        <taxon>Gammaproteobacteria</taxon>
        <taxon>Vibrionales</taxon>
        <taxon>Vibrionaceae</taxon>
        <taxon>Vibrio</taxon>
    </lineage>
</organism>
<dbReference type="GO" id="GO:0047355">
    <property type="term" value="F:CDP-glycerol glycerophosphotransferase activity"/>
    <property type="evidence" value="ECO:0007669"/>
    <property type="project" value="InterPro"/>
</dbReference>
<reference evidence="1 2" key="2">
    <citation type="submission" date="2015-01" db="EMBL/GenBank/DDBJ databases">
        <authorList>
            <consortium name="NBRP consortium"/>
            <person name="Sawabe T."/>
            <person name="Meirelles P."/>
            <person name="Feng G."/>
            <person name="Sayaka M."/>
            <person name="Hattori M."/>
            <person name="Ohkuma M."/>
        </authorList>
    </citation>
    <scope>NUCLEOTIDE SEQUENCE [LARGE SCALE GENOMIC DNA]</scope>
    <source>
        <strain evidence="2">JCM 19231</strain>
    </source>
</reference>
<evidence type="ECO:0000313" key="2">
    <source>
        <dbReference type="Proteomes" id="UP000031671"/>
    </source>
</evidence>
<accession>A0A0B8NNR8</accession>
<dbReference type="InterPro" id="IPR043148">
    <property type="entry name" value="TagF_C"/>
</dbReference>
<dbReference type="PANTHER" id="PTHR37316:SF3">
    <property type="entry name" value="TEICHOIC ACID GLYCEROL-PHOSPHATE TRANSFERASE"/>
    <property type="match status" value="1"/>
</dbReference>
<dbReference type="InterPro" id="IPR007554">
    <property type="entry name" value="Glycerophosphate_synth"/>
</dbReference>
<dbReference type="Gene3D" id="3.40.50.12580">
    <property type="match status" value="1"/>
</dbReference>
<dbReference type="InterPro" id="IPR051612">
    <property type="entry name" value="Teichoic_Acid_Biosynth"/>
</dbReference>
<dbReference type="AlphaFoldDB" id="A0A0B8NNR8"/>
<dbReference type="Pfam" id="PF04464">
    <property type="entry name" value="Glyphos_transf"/>
    <property type="match status" value="1"/>
</dbReference>
<evidence type="ECO:0000313" key="1">
    <source>
        <dbReference type="EMBL" id="GAM56240.1"/>
    </source>
</evidence>
<proteinExistence type="predicted"/>
<name>A0A0B8NNR8_9VIBR</name>
<comment type="caution">
    <text evidence="1">The sequence shown here is derived from an EMBL/GenBank/DDBJ whole genome shotgun (WGS) entry which is preliminary data.</text>
</comment>
<reference evidence="1 2" key="1">
    <citation type="submission" date="2015-01" db="EMBL/GenBank/DDBJ databases">
        <title>Vibrio sp. C1 JCM 19231 whole genome shotgun sequence.</title>
        <authorList>
            <person name="Sawabe T."/>
            <person name="Meirelles P."/>
            <person name="Feng G."/>
            <person name="Sayaka M."/>
            <person name="Hattori M."/>
            <person name="Ohkuma M."/>
        </authorList>
    </citation>
    <scope>NUCLEOTIDE SEQUENCE [LARGE SCALE GENOMIC DNA]</scope>
    <source>
        <strain evidence="2">JCM 19231</strain>
    </source>
</reference>